<dbReference type="Proteomes" id="UP001283361">
    <property type="component" value="Unassembled WGS sequence"/>
</dbReference>
<gene>
    <name evidence="1" type="ORF">RRG08_002298</name>
</gene>
<evidence type="ECO:0000313" key="1">
    <source>
        <dbReference type="EMBL" id="KAK3766061.1"/>
    </source>
</evidence>
<organism evidence="1 2">
    <name type="scientific">Elysia crispata</name>
    <name type="common">lettuce slug</name>
    <dbReference type="NCBI Taxonomy" id="231223"/>
    <lineage>
        <taxon>Eukaryota</taxon>
        <taxon>Metazoa</taxon>
        <taxon>Spiralia</taxon>
        <taxon>Lophotrochozoa</taxon>
        <taxon>Mollusca</taxon>
        <taxon>Gastropoda</taxon>
        <taxon>Heterobranchia</taxon>
        <taxon>Euthyneura</taxon>
        <taxon>Panpulmonata</taxon>
        <taxon>Sacoglossa</taxon>
        <taxon>Placobranchoidea</taxon>
        <taxon>Plakobranchidae</taxon>
        <taxon>Elysia</taxon>
    </lineage>
</organism>
<evidence type="ECO:0000313" key="2">
    <source>
        <dbReference type="Proteomes" id="UP001283361"/>
    </source>
</evidence>
<name>A0AAE0ZCA6_9GAST</name>
<accession>A0AAE0ZCA6</accession>
<sequence length="91" mass="9989">MDAKEEATRDGRAPTLRFTHVTCGAPLGLQRHCGVVRTVNEDALKPHRMLPGRTAVCGDVRGTDQKIRDTATVFNQRRISCVLSGSKRDGE</sequence>
<proteinExistence type="predicted"/>
<dbReference type="EMBL" id="JAWDGP010004263">
    <property type="protein sequence ID" value="KAK3766061.1"/>
    <property type="molecule type" value="Genomic_DNA"/>
</dbReference>
<dbReference type="AlphaFoldDB" id="A0AAE0ZCA6"/>
<reference evidence="1" key="1">
    <citation type="journal article" date="2023" name="G3 (Bethesda)">
        <title>A reference genome for the long-term kleptoplast-retaining sea slug Elysia crispata morphotype clarki.</title>
        <authorList>
            <person name="Eastman K.E."/>
            <person name="Pendleton A.L."/>
            <person name="Shaikh M.A."/>
            <person name="Suttiyut T."/>
            <person name="Ogas R."/>
            <person name="Tomko P."/>
            <person name="Gavelis G."/>
            <person name="Widhalm J.R."/>
            <person name="Wisecaver J.H."/>
        </authorList>
    </citation>
    <scope>NUCLEOTIDE SEQUENCE</scope>
    <source>
        <strain evidence="1">ECLA1</strain>
    </source>
</reference>
<keyword evidence="2" id="KW-1185">Reference proteome</keyword>
<comment type="caution">
    <text evidence="1">The sequence shown here is derived from an EMBL/GenBank/DDBJ whole genome shotgun (WGS) entry which is preliminary data.</text>
</comment>
<protein>
    <submittedName>
        <fullName evidence="1">Uncharacterized protein</fullName>
    </submittedName>
</protein>